<dbReference type="AlphaFoldDB" id="A0AAE1E1K9"/>
<proteinExistence type="predicted"/>
<gene>
    <name evidence="1" type="ORF">RRG08_004565</name>
</gene>
<organism evidence="1 2">
    <name type="scientific">Elysia crispata</name>
    <name type="common">lettuce slug</name>
    <dbReference type="NCBI Taxonomy" id="231223"/>
    <lineage>
        <taxon>Eukaryota</taxon>
        <taxon>Metazoa</taxon>
        <taxon>Spiralia</taxon>
        <taxon>Lophotrochozoa</taxon>
        <taxon>Mollusca</taxon>
        <taxon>Gastropoda</taxon>
        <taxon>Heterobranchia</taxon>
        <taxon>Euthyneura</taxon>
        <taxon>Panpulmonata</taxon>
        <taxon>Sacoglossa</taxon>
        <taxon>Placobranchoidea</taxon>
        <taxon>Plakobranchidae</taxon>
        <taxon>Elysia</taxon>
    </lineage>
</organism>
<name>A0AAE1E1K9_9GAST</name>
<reference evidence="1" key="1">
    <citation type="journal article" date="2023" name="G3 (Bethesda)">
        <title>A reference genome for the long-term kleptoplast-retaining sea slug Elysia crispata morphotype clarki.</title>
        <authorList>
            <person name="Eastman K.E."/>
            <person name="Pendleton A.L."/>
            <person name="Shaikh M.A."/>
            <person name="Suttiyut T."/>
            <person name="Ogas R."/>
            <person name="Tomko P."/>
            <person name="Gavelis G."/>
            <person name="Widhalm J.R."/>
            <person name="Wisecaver J.H."/>
        </authorList>
    </citation>
    <scope>NUCLEOTIDE SEQUENCE</scope>
    <source>
        <strain evidence="1">ECLA1</strain>
    </source>
</reference>
<evidence type="ECO:0000313" key="1">
    <source>
        <dbReference type="EMBL" id="KAK3789493.1"/>
    </source>
</evidence>
<sequence>MCSLQQPQLLISLLNIFRLEIGGSKLKLAECFELRVHSTKRMLPAGQIDLSRHQRRLYIILPLTCISQEVDFPNGVSEAQLESCSQSTFSARAGLRETKVTNGVLDVASSD</sequence>
<accession>A0AAE1E1K9</accession>
<dbReference type="EMBL" id="JAWDGP010001658">
    <property type="protein sequence ID" value="KAK3789493.1"/>
    <property type="molecule type" value="Genomic_DNA"/>
</dbReference>
<comment type="caution">
    <text evidence="1">The sequence shown here is derived from an EMBL/GenBank/DDBJ whole genome shotgun (WGS) entry which is preliminary data.</text>
</comment>
<keyword evidence="2" id="KW-1185">Reference proteome</keyword>
<dbReference type="Proteomes" id="UP001283361">
    <property type="component" value="Unassembled WGS sequence"/>
</dbReference>
<evidence type="ECO:0000313" key="2">
    <source>
        <dbReference type="Proteomes" id="UP001283361"/>
    </source>
</evidence>
<protein>
    <submittedName>
        <fullName evidence="1">Uncharacterized protein</fullName>
    </submittedName>
</protein>